<name>A0ABQ5CY06_9ASTR</name>
<comment type="caution">
    <text evidence="2">The sequence shown here is derived from an EMBL/GenBank/DDBJ whole genome shotgun (WGS) entry which is preliminary data.</text>
</comment>
<feature type="region of interest" description="Disordered" evidence="1">
    <location>
        <begin position="17"/>
        <end position="42"/>
    </location>
</feature>
<evidence type="ECO:0000256" key="1">
    <source>
        <dbReference type="SAM" id="MobiDB-lite"/>
    </source>
</evidence>
<dbReference type="Proteomes" id="UP001151760">
    <property type="component" value="Unassembled WGS sequence"/>
</dbReference>
<protein>
    <submittedName>
        <fullName evidence="2">Uncharacterized protein</fullName>
    </submittedName>
</protein>
<sequence length="104" mass="11998">MNETDLEVLDLDSFKSDIDDDKEGSRRKGLRKLRKEAGNSTSTTSFYVENKFPNRDVAKEMVRAHGVETRRNIMIVKNDKIRIRARCFGVVPVTVKLIKKIDNE</sequence>
<evidence type="ECO:0000313" key="2">
    <source>
        <dbReference type="EMBL" id="GJT31971.1"/>
    </source>
</evidence>
<gene>
    <name evidence="2" type="ORF">Tco_0922390</name>
</gene>
<reference evidence="2" key="1">
    <citation type="journal article" date="2022" name="Int. J. Mol. Sci.">
        <title>Draft Genome of Tanacetum Coccineum: Genomic Comparison of Closely Related Tanacetum-Family Plants.</title>
        <authorList>
            <person name="Yamashiro T."/>
            <person name="Shiraishi A."/>
            <person name="Nakayama K."/>
            <person name="Satake H."/>
        </authorList>
    </citation>
    <scope>NUCLEOTIDE SEQUENCE</scope>
</reference>
<organism evidence="2 3">
    <name type="scientific">Tanacetum coccineum</name>
    <dbReference type="NCBI Taxonomy" id="301880"/>
    <lineage>
        <taxon>Eukaryota</taxon>
        <taxon>Viridiplantae</taxon>
        <taxon>Streptophyta</taxon>
        <taxon>Embryophyta</taxon>
        <taxon>Tracheophyta</taxon>
        <taxon>Spermatophyta</taxon>
        <taxon>Magnoliopsida</taxon>
        <taxon>eudicotyledons</taxon>
        <taxon>Gunneridae</taxon>
        <taxon>Pentapetalae</taxon>
        <taxon>asterids</taxon>
        <taxon>campanulids</taxon>
        <taxon>Asterales</taxon>
        <taxon>Asteraceae</taxon>
        <taxon>Asteroideae</taxon>
        <taxon>Anthemideae</taxon>
        <taxon>Anthemidinae</taxon>
        <taxon>Tanacetum</taxon>
    </lineage>
</organism>
<dbReference type="EMBL" id="BQNB010014752">
    <property type="protein sequence ID" value="GJT31971.1"/>
    <property type="molecule type" value="Genomic_DNA"/>
</dbReference>
<keyword evidence="3" id="KW-1185">Reference proteome</keyword>
<reference evidence="2" key="2">
    <citation type="submission" date="2022-01" db="EMBL/GenBank/DDBJ databases">
        <authorList>
            <person name="Yamashiro T."/>
            <person name="Shiraishi A."/>
            <person name="Satake H."/>
            <person name="Nakayama K."/>
        </authorList>
    </citation>
    <scope>NUCLEOTIDE SEQUENCE</scope>
</reference>
<accession>A0ABQ5CY06</accession>
<evidence type="ECO:0000313" key="3">
    <source>
        <dbReference type="Proteomes" id="UP001151760"/>
    </source>
</evidence>
<proteinExistence type="predicted"/>
<feature type="compositionally biased region" description="Basic residues" evidence="1">
    <location>
        <begin position="25"/>
        <end position="34"/>
    </location>
</feature>